<evidence type="ECO:0000259" key="3">
    <source>
        <dbReference type="PROSITE" id="PS50887"/>
    </source>
</evidence>
<sequence>MLLHRDRPQCGFGYEQIQLTRFMNLAASHSILVQVKSQTEAERIIGLCRDAFTTIRAHRITSENDLLEHIKDAENWQLLITDNLHPEVSLPYALDTLKAHDVDLPVLLMANSMPDEAKKQALQLGVCDIVEKEDDGLLLHAADREIHNTLARRQAKSLQAALNELQERADKLMSDTDDAIAYVADGILIESNQQFAEAFGYNSHEDLDCASMIDLVCDDDQETFKAFLRAFSKGEIDKNSLGFSALKNDDDTFNALIHLSQTSLDGEPCIQINLAATNPNDTQALASTDDAATGLPNRYALIEALKIAALQHAGKATLALFAIDDFDKHEGELQLSGCDALIKDLASEISKTLTVESIGRVGDDKIAALCLKQPEKVLPESEKLLEALDQHISDIQGRSVQYSCSIALMKLPNIEPTVLLDNAVSGLYDIRRQKGKNAVDIYTPQEKKPTKQAVSSQDSFDDIVASGAMQIMYQPIMSLHGDEVENYEVTIDISKPELLDGMDLNKLDRWCLIESTKALAAHITNGHNTRLLINLSQAALLDESLAPWVKVALKAANLKPGSVTLQFAEEDVKNHLKQAAGNFGIFKAQQVPVSINRFGDESEPDKLLKHVSPDFLRFTPALTELLTNGEDTTPLKQLLSQVNEMGIKTILPDIQNASSLATCWQLGTHYIQGAYLQLPTPEMNYEFAELG</sequence>
<feature type="coiled-coil region" evidence="1">
    <location>
        <begin position="148"/>
        <end position="175"/>
    </location>
</feature>
<dbReference type="InterPro" id="IPR035919">
    <property type="entry name" value="EAL_sf"/>
</dbReference>
<name>A0A5S9QGA0_9GAMM</name>
<dbReference type="Gene3D" id="3.40.50.2300">
    <property type="match status" value="1"/>
</dbReference>
<dbReference type="SUPFAM" id="SSF55073">
    <property type="entry name" value="Nucleotide cyclase"/>
    <property type="match status" value="1"/>
</dbReference>
<dbReference type="InterPro" id="IPR001633">
    <property type="entry name" value="EAL_dom"/>
</dbReference>
<dbReference type="SUPFAM" id="SSF141868">
    <property type="entry name" value="EAL domain-like"/>
    <property type="match status" value="1"/>
</dbReference>
<dbReference type="AlphaFoldDB" id="A0A5S9QGA0"/>
<dbReference type="GO" id="GO:0071111">
    <property type="term" value="F:cyclic-guanylate-specific phosphodiesterase activity"/>
    <property type="evidence" value="ECO:0007669"/>
    <property type="project" value="InterPro"/>
</dbReference>
<dbReference type="PROSITE" id="PS50887">
    <property type="entry name" value="GGDEF"/>
    <property type="match status" value="1"/>
</dbReference>
<reference evidence="4 5" key="1">
    <citation type="submission" date="2019-11" db="EMBL/GenBank/DDBJ databases">
        <authorList>
            <person name="Holert J."/>
        </authorList>
    </citation>
    <scope>NUCLEOTIDE SEQUENCE [LARGE SCALE GENOMIC DNA]</scope>
    <source>
        <strain evidence="4">SB11_3</strain>
    </source>
</reference>
<dbReference type="Proteomes" id="UP000441399">
    <property type="component" value="Unassembled WGS sequence"/>
</dbReference>
<gene>
    <name evidence="4" type="primary">cph2_1</name>
    <name evidence="4" type="ORF">OPDIPICF_02004</name>
</gene>
<dbReference type="Gene3D" id="3.30.70.270">
    <property type="match status" value="1"/>
</dbReference>
<dbReference type="SMART" id="SM00267">
    <property type="entry name" value="GGDEF"/>
    <property type="match status" value="1"/>
</dbReference>
<dbReference type="PANTHER" id="PTHR33121">
    <property type="entry name" value="CYCLIC DI-GMP PHOSPHODIESTERASE PDEF"/>
    <property type="match status" value="1"/>
</dbReference>
<dbReference type="SMART" id="SM00052">
    <property type="entry name" value="EAL"/>
    <property type="match status" value="1"/>
</dbReference>
<dbReference type="Pfam" id="PF00990">
    <property type="entry name" value="GGDEF"/>
    <property type="match status" value="1"/>
</dbReference>
<feature type="domain" description="GGDEF" evidence="3">
    <location>
        <begin position="314"/>
        <end position="444"/>
    </location>
</feature>
<evidence type="ECO:0000256" key="1">
    <source>
        <dbReference type="SAM" id="Coils"/>
    </source>
</evidence>
<keyword evidence="1" id="KW-0175">Coiled coil</keyword>
<keyword evidence="5" id="KW-1185">Reference proteome</keyword>
<dbReference type="PROSITE" id="PS50883">
    <property type="entry name" value="EAL"/>
    <property type="match status" value="1"/>
</dbReference>
<dbReference type="CDD" id="cd01948">
    <property type="entry name" value="EAL"/>
    <property type="match status" value="1"/>
</dbReference>
<dbReference type="EMBL" id="CACSIO010000023">
    <property type="protein sequence ID" value="CAA0117020.1"/>
    <property type="molecule type" value="Genomic_DNA"/>
</dbReference>
<dbReference type="SUPFAM" id="SSF52172">
    <property type="entry name" value="CheY-like"/>
    <property type="match status" value="1"/>
</dbReference>
<dbReference type="Gene3D" id="3.30.450.20">
    <property type="entry name" value="PAS domain"/>
    <property type="match status" value="1"/>
</dbReference>
<dbReference type="SUPFAM" id="SSF55785">
    <property type="entry name" value="PYP-like sensor domain (PAS domain)"/>
    <property type="match status" value="1"/>
</dbReference>
<evidence type="ECO:0000313" key="5">
    <source>
        <dbReference type="Proteomes" id="UP000441399"/>
    </source>
</evidence>
<evidence type="ECO:0000259" key="2">
    <source>
        <dbReference type="PROSITE" id="PS50883"/>
    </source>
</evidence>
<dbReference type="PANTHER" id="PTHR33121:SF23">
    <property type="entry name" value="CYCLIC DI-GMP PHOSPHODIESTERASE PDEB"/>
    <property type="match status" value="1"/>
</dbReference>
<dbReference type="InterPro" id="IPR000160">
    <property type="entry name" value="GGDEF_dom"/>
</dbReference>
<organism evidence="4 5">
    <name type="scientific">BD1-7 clade bacterium</name>
    <dbReference type="NCBI Taxonomy" id="2029982"/>
    <lineage>
        <taxon>Bacteria</taxon>
        <taxon>Pseudomonadati</taxon>
        <taxon>Pseudomonadota</taxon>
        <taxon>Gammaproteobacteria</taxon>
        <taxon>Cellvibrionales</taxon>
        <taxon>Spongiibacteraceae</taxon>
        <taxon>BD1-7 clade</taxon>
    </lineage>
</organism>
<dbReference type="Pfam" id="PF00563">
    <property type="entry name" value="EAL"/>
    <property type="match status" value="1"/>
</dbReference>
<dbReference type="InterPro" id="IPR029787">
    <property type="entry name" value="Nucleotide_cyclase"/>
</dbReference>
<accession>A0A5S9QGA0</accession>
<feature type="domain" description="EAL" evidence="2">
    <location>
        <begin position="431"/>
        <end position="691"/>
    </location>
</feature>
<dbReference type="Gene3D" id="3.20.20.450">
    <property type="entry name" value="EAL domain"/>
    <property type="match status" value="1"/>
</dbReference>
<dbReference type="InterPro" id="IPR011006">
    <property type="entry name" value="CheY-like_superfamily"/>
</dbReference>
<dbReference type="InterPro" id="IPR043128">
    <property type="entry name" value="Rev_trsase/Diguanyl_cyclase"/>
</dbReference>
<evidence type="ECO:0000313" key="4">
    <source>
        <dbReference type="EMBL" id="CAA0117020.1"/>
    </source>
</evidence>
<dbReference type="InterPro" id="IPR035965">
    <property type="entry name" value="PAS-like_dom_sf"/>
</dbReference>
<proteinExistence type="predicted"/>
<protein>
    <submittedName>
        <fullName evidence="4">Phytochrome-like protein cph2</fullName>
    </submittedName>
</protein>
<dbReference type="InterPro" id="IPR050706">
    <property type="entry name" value="Cyclic-di-GMP_PDE-like"/>
</dbReference>